<keyword evidence="2" id="KW-1185">Reference proteome</keyword>
<accession>A0ACB8Y4E9</accession>
<proteinExistence type="predicted"/>
<evidence type="ECO:0000313" key="2">
    <source>
        <dbReference type="Proteomes" id="UP001055879"/>
    </source>
</evidence>
<protein>
    <submittedName>
        <fullName evidence="1">Uncharacterized protein</fullName>
    </submittedName>
</protein>
<comment type="caution">
    <text evidence="1">The sequence shown here is derived from an EMBL/GenBank/DDBJ whole genome shotgun (WGS) entry which is preliminary data.</text>
</comment>
<reference evidence="1 2" key="2">
    <citation type="journal article" date="2022" name="Mol. Ecol. Resour.">
        <title>The genomes of chicory, endive, great burdock and yacon provide insights into Asteraceae paleo-polyploidization history and plant inulin production.</title>
        <authorList>
            <person name="Fan W."/>
            <person name="Wang S."/>
            <person name="Wang H."/>
            <person name="Wang A."/>
            <person name="Jiang F."/>
            <person name="Liu H."/>
            <person name="Zhao H."/>
            <person name="Xu D."/>
            <person name="Zhang Y."/>
        </authorList>
    </citation>
    <scope>NUCLEOTIDE SEQUENCE [LARGE SCALE GENOMIC DNA]</scope>
    <source>
        <strain evidence="2">cv. Niubang</strain>
    </source>
</reference>
<reference evidence="2" key="1">
    <citation type="journal article" date="2022" name="Mol. Ecol. Resour.">
        <title>The genomes of chicory, endive, great burdock and yacon provide insights into Asteraceae palaeo-polyploidization history and plant inulin production.</title>
        <authorList>
            <person name="Fan W."/>
            <person name="Wang S."/>
            <person name="Wang H."/>
            <person name="Wang A."/>
            <person name="Jiang F."/>
            <person name="Liu H."/>
            <person name="Zhao H."/>
            <person name="Xu D."/>
            <person name="Zhang Y."/>
        </authorList>
    </citation>
    <scope>NUCLEOTIDE SEQUENCE [LARGE SCALE GENOMIC DNA]</scope>
    <source>
        <strain evidence="2">cv. Niubang</strain>
    </source>
</reference>
<organism evidence="1 2">
    <name type="scientific">Arctium lappa</name>
    <name type="common">Greater burdock</name>
    <name type="synonym">Lappa major</name>
    <dbReference type="NCBI Taxonomy" id="4217"/>
    <lineage>
        <taxon>Eukaryota</taxon>
        <taxon>Viridiplantae</taxon>
        <taxon>Streptophyta</taxon>
        <taxon>Embryophyta</taxon>
        <taxon>Tracheophyta</taxon>
        <taxon>Spermatophyta</taxon>
        <taxon>Magnoliopsida</taxon>
        <taxon>eudicotyledons</taxon>
        <taxon>Gunneridae</taxon>
        <taxon>Pentapetalae</taxon>
        <taxon>asterids</taxon>
        <taxon>campanulids</taxon>
        <taxon>Asterales</taxon>
        <taxon>Asteraceae</taxon>
        <taxon>Carduoideae</taxon>
        <taxon>Cardueae</taxon>
        <taxon>Arctiinae</taxon>
        <taxon>Arctium</taxon>
    </lineage>
</organism>
<dbReference type="Proteomes" id="UP001055879">
    <property type="component" value="Linkage Group LG14"/>
</dbReference>
<gene>
    <name evidence="1" type="ORF">L6452_37693</name>
</gene>
<evidence type="ECO:0000313" key="1">
    <source>
        <dbReference type="EMBL" id="KAI3678402.1"/>
    </source>
</evidence>
<dbReference type="EMBL" id="CM042060">
    <property type="protein sequence ID" value="KAI3678402.1"/>
    <property type="molecule type" value="Genomic_DNA"/>
</dbReference>
<sequence>MELVAPLKFVGPVKERWEQGRIDHQFGGGENGEHKKPKEGTRSLSFSIDSDFLVICTKIVLYSGGILEDAFWDWVDIDD</sequence>
<name>A0ACB8Y4E9_ARCLA</name>